<dbReference type="Pfam" id="PF18810">
    <property type="entry name" value="PBECR2"/>
    <property type="match status" value="1"/>
</dbReference>
<dbReference type="EMBL" id="AYYF01001567">
    <property type="protein sequence ID" value="ETK11383.1"/>
    <property type="molecule type" value="Genomic_DNA"/>
</dbReference>
<feature type="domain" description="Phage head morphogenesis" evidence="2">
    <location>
        <begin position="549"/>
        <end position="644"/>
    </location>
</feature>
<feature type="compositionally biased region" description="Basic and acidic residues" evidence="1">
    <location>
        <begin position="397"/>
        <end position="412"/>
    </location>
</feature>
<evidence type="ECO:0000259" key="2">
    <source>
        <dbReference type="Pfam" id="PF04233"/>
    </source>
</evidence>
<feature type="compositionally biased region" description="Acidic residues" evidence="1">
    <location>
        <begin position="384"/>
        <end position="396"/>
    </location>
</feature>
<evidence type="ECO:0000256" key="1">
    <source>
        <dbReference type="SAM" id="MobiDB-lite"/>
    </source>
</evidence>
<evidence type="ECO:0000259" key="3">
    <source>
        <dbReference type="Pfam" id="PF18810"/>
    </source>
</evidence>
<dbReference type="Proteomes" id="UP000034980">
    <property type="component" value="Unassembled WGS sequence"/>
</dbReference>
<dbReference type="PATRIC" id="fig|1411915.3.peg.1877"/>
<protein>
    <recommendedName>
        <fullName evidence="6">Phage head morphogenesis domain-containing protein</fullName>
    </recommendedName>
</protein>
<sequence length="874" mass="100313">MSNKTKHKQAAAGPISTQIIVQPVVRTVHDVAAWRSALRMADNGNRTKLYDLYSDILLDGVLADAIDKRIDAVKDADLSFTIDNKDVDVMYDLMDTVEFEELIGEIMMAKFWGISVDEFDFDEDRTFRFTSINRKHIRPKLKEIVRQQTDDRGISYAGDDRVIQWGKDDDLGLLLKVSPLVIYKRGGFGDWAQFVELFGMPLRIGKYSAMDEASRRELIRAFETAGSAPYLVIPKETEATQEANAASGNGLLYKEFRQACTEEILITILGQTMTTVDGSSLAQGQVHMAVQEKKHRADRRFVERMLNRYFVPMLIRRGYPITGGKFRYMDAKRELEVPEIIQLSDILPIPQSYLHEKYNIPLPEPGEPIARRQAQPLFGVPDGSQEDDETGEGDAPDEGKADAPEPDKKAAEQDAPTSSKVKHADRDRGNFFTRLFDFFVPARSYGRATSDILTLSEATLADALIRQTIETKGRAYFSADLFAYTHTELIRGLRKGYRRADVRLADSGFVYNANDDAYITALEQNLFHFSAAKTLAEVSELNRLFRESKGYSDFRKKARALLKVYNEQWLRTEYNTAISVAESASTYRRLMAQTNVFPFWEYRTVGDNRVRQEHQVLEGLILPVNDPRWQKIMPPNGWNCRCYITPRMRHEAVELDIEGMRAQCDEYLESPEWKRCETQGFGINRANEAAVFTENQMYIRNFTDMPSKTIEQITPDEWGVEESIDVLKEEAKKEVPKYKGSPEEWFDANKVIEAGMELLKVKDYVGRVWQMTKKAFTAHSTDIVKKRAFRTEFLNTIREVADAPDEVWLGRDRKDRNTHVRAVNNYIMIKYYKDEAIAVIGKVERAKLMLKSWYVLRDKNVRRGLLIKKAPKTK</sequence>
<dbReference type="Pfam" id="PF06074">
    <property type="entry name" value="Portal_Mu"/>
    <property type="match status" value="1"/>
</dbReference>
<accession>W2CWG1</accession>
<feature type="region of interest" description="Disordered" evidence="1">
    <location>
        <begin position="377"/>
        <end position="424"/>
    </location>
</feature>
<dbReference type="InterPro" id="IPR006528">
    <property type="entry name" value="Phage_head_morphogenesis_dom"/>
</dbReference>
<evidence type="ECO:0000313" key="4">
    <source>
        <dbReference type="EMBL" id="ETK11383.1"/>
    </source>
</evidence>
<dbReference type="Pfam" id="PF04233">
    <property type="entry name" value="Phage_Mu_F"/>
    <property type="match status" value="1"/>
</dbReference>
<feature type="domain" description="Phage-Barnase-EndoU-ColicinE5/D-RelE like nuclease 2" evidence="3">
    <location>
        <begin position="761"/>
        <end position="854"/>
    </location>
</feature>
<organism evidence="4 5">
    <name type="scientific">Tannerella sp. oral taxon BU063 isolate Cell 8/11</name>
    <dbReference type="NCBI Taxonomy" id="1411915"/>
    <lineage>
        <taxon>Bacteria</taxon>
        <taxon>Pseudomonadati</taxon>
        <taxon>Bacteroidota</taxon>
        <taxon>Bacteroidia</taxon>
        <taxon>Bacteroidales</taxon>
        <taxon>Tannerellaceae</taxon>
        <taxon>Tannerella</taxon>
    </lineage>
</organism>
<dbReference type="InterPro" id="IPR009279">
    <property type="entry name" value="Portal_Mu"/>
</dbReference>
<dbReference type="NCBIfam" id="TIGR01641">
    <property type="entry name" value="phageSPP1_gp7"/>
    <property type="match status" value="1"/>
</dbReference>
<gene>
    <name evidence="4" type="ORF">T235_15740</name>
</gene>
<evidence type="ECO:0008006" key="6">
    <source>
        <dbReference type="Google" id="ProtNLM"/>
    </source>
</evidence>
<comment type="caution">
    <text evidence="4">The sequence shown here is derived from an EMBL/GenBank/DDBJ whole genome shotgun (WGS) entry which is preliminary data.</text>
</comment>
<proteinExistence type="predicted"/>
<reference evidence="4 5" key="1">
    <citation type="submission" date="2013-11" db="EMBL/GenBank/DDBJ databases">
        <title>Single cell genomics of uncultured Tannerella BU063 (oral taxon 286).</title>
        <authorList>
            <person name="Beall C.J."/>
            <person name="Campbell A.G."/>
            <person name="Griffen A.L."/>
            <person name="Podar M."/>
            <person name="Leys E.J."/>
        </authorList>
    </citation>
    <scope>NUCLEOTIDE SEQUENCE [LARGE SCALE GENOMIC DNA]</scope>
    <source>
        <strain evidence="4">Cell 8/11</strain>
    </source>
</reference>
<name>W2CWG1_9BACT</name>
<dbReference type="InterPro" id="IPR041110">
    <property type="entry name" value="PBECR2"/>
</dbReference>
<dbReference type="AlphaFoldDB" id="W2CWG1"/>
<evidence type="ECO:0000313" key="5">
    <source>
        <dbReference type="Proteomes" id="UP000034980"/>
    </source>
</evidence>